<dbReference type="AlphaFoldDB" id="A0A2H0V9G7"/>
<dbReference type="Pfam" id="PF13489">
    <property type="entry name" value="Methyltransf_23"/>
    <property type="match status" value="1"/>
</dbReference>
<dbReference type="SUPFAM" id="SSF53335">
    <property type="entry name" value="S-adenosyl-L-methionine-dependent methyltransferases"/>
    <property type="match status" value="1"/>
</dbReference>
<dbReference type="GO" id="GO:0032259">
    <property type="term" value="P:methylation"/>
    <property type="evidence" value="ECO:0007669"/>
    <property type="project" value="UniProtKB-KW"/>
</dbReference>
<dbReference type="EMBL" id="PFAL01000010">
    <property type="protein sequence ID" value="PIR95754.1"/>
    <property type="molecule type" value="Genomic_DNA"/>
</dbReference>
<dbReference type="InterPro" id="IPR029063">
    <property type="entry name" value="SAM-dependent_MTases_sf"/>
</dbReference>
<keyword evidence="1" id="KW-0808">Transferase</keyword>
<evidence type="ECO:0000313" key="2">
    <source>
        <dbReference type="Proteomes" id="UP000229972"/>
    </source>
</evidence>
<evidence type="ECO:0000313" key="1">
    <source>
        <dbReference type="EMBL" id="PIR95754.1"/>
    </source>
</evidence>
<accession>A0A2H0V9G7</accession>
<proteinExistence type="predicted"/>
<keyword evidence="1" id="KW-0489">Methyltransferase</keyword>
<reference evidence="2" key="1">
    <citation type="submission" date="2017-09" db="EMBL/GenBank/DDBJ databases">
        <title>Depth-based differentiation of microbial function through sediment-hosted aquifers and enrichment of novel symbionts in the deep terrestrial subsurface.</title>
        <authorList>
            <person name="Probst A.J."/>
            <person name="Ladd B."/>
            <person name="Jarett J.K."/>
            <person name="Geller-Mcgrath D.E."/>
            <person name="Sieber C.M.K."/>
            <person name="Emerson J.B."/>
            <person name="Anantharaman K."/>
            <person name="Thomas B.C."/>
            <person name="Malmstrom R."/>
            <person name="Stieglmeier M."/>
            <person name="Klingl A."/>
            <person name="Woyke T."/>
            <person name="Ryan C.M."/>
            <person name="Banfield J.F."/>
        </authorList>
    </citation>
    <scope>NUCLEOTIDE SEQUENCE [LARGE SCALE GENOMIC DNA]</scope>
</reference>
<dbReference type="GO" id="GO:0008168">
    <property type="term" value="F:methyltransferase activity"/>
    <property type="evidence" value="ECO:0007669"/>
    <property type="project" value="UniProtKB-KW"/>
</dbReference>
<dbReference type="PANTHER" id="PTHR43861">
    <property type="entry name" value="TRANS-ACONITATE 2-METHYLTRANSFERASE-RELATED"/>
    <property type="match status" value="1"/>
</dbReference>
<dbReference type="CDD" id="cd02440">
    <property type="entry name" value="AdoMet_MTases"/>
    <property type="match status" value="1"/>
</dbReference>
<organism evidence="1 2">
    <name type="scientific">Candidatus Falkowbacteria bacterium CG10_big_fil_rev_8_21_14_0_10_37_18</name>
    <dbReference type="NCBI Taxonomy" id="1974562"/>
    <lineage>
        <taxon>Bacteria</taxon>
        <taxon>Candidatus Falkowiibacteriota</taxon>
    </lineage>
</organism>
<name>A0A2H0V9G7_9BACT</name>
<gene>
    <name evidence="1" type="ORF">COT93_00750</name>
</gene>
<sequence length="198" mass="22598">MKNHSFGEKKISLLDSFIAHLRRRQLNSYLSSVSGLIDIGCGYNITFLKWAEKEFGIKNLSGVDLSINEELLNDKHYDLRIADLNSSLPWGDNSAEMITSLAVLEHLLNPDTNLKEIYRLLKLGGRLVLTTPAPRSKPLLEFLAFRLKLIDATEIRDHKQYFGKRDLRRVLQTAGFSVDKIMVKSFLFGFNNLAVCRK</sequence>
<protein>
    <submittedName>
        <fullName evidence="1">Class I SAM-dependent methyltransferase</fullName>
    </submittedName>
</protein>
<dbReference type="Gene3D" id="3.40.50.150">
    <property type="entry name" value="Vaccinia Virus protein VP39"/>
    <property type="match status" value="1"/>
</dbReference>
<dbReference type="Proteomes" id="UP000229972">
    <property type="component" value="Unassembled WGS sequence"/>
</dbReference>
<comment type="caution">
    <text evidence="1">The sequence shown here is derived from an EMBL/GenBank/DDBJ whole genome shotgun (WGS) entry which is preliminary data.</text>
</comment>